<protein>
    <submittedName>
        <fullName evidence="2">Uncharacterized protein</fullName>
    </submittedName>
</protein>
<feature type="compositionally biased region" description="Low complexity" evidence="1">
    <location>
        <begin position="11"/>
        <end position="38"/>
    </location>
</feature>
<reference evidence="2 3" key="1">
    <citation type="submission" date="2021-02" db="EMBL/GenBank/DDBJ databases">
        <title>Variation within the Batrachochytrium salamandrivorans European outbreak.</title>
        <authorList>
            <person name="Kelly M."/>
            <person name="Pasmans F."/>
            <person name="Shea T.P."/>
            <person name="Munoz J.F."/>
            <person name="Carranza S."/>
            <person name="Cuomo C.A."/>
            <person name="Martel A."/>
        </authorList>
    </citation>
    <scope>NUCLEOTIDE SEQUENCE [LARGE SCALE GENOMIC DNA]</scope>
    <source>
        <strain evidence="2 3">AMFP18/2</strain>
    </source>
</reference>
<comment type="caution">
    <text evidence="2">The sequence shown here is derived from an EMBL/GenBank/DDBJ whole genome shotgun (WGS) entry which is preliminary data.</text>
</comment>
<keyword evidence="3" id="KW-1185">Reference proteome</keyword>
<evidence type="ECO:0000313" key="2">
    <source>
        <dbReference type="EMBL" id="KAH6586824.1"/>
    </source>
</evidence>
<gene>
    <name evidence="2" type="ORF">BASA50_000188</name>
</gene>
<proteinExistence type="predicted"/>
<feature type="region of interest" description="Disordered" evidence="1">
    <location>
        <begin position="148"/>
        <end position="179"/>
    </location>
</feature>
<organism evidence="2 3">
    <name type="scientific">Batrachochytrium salamandrivorans</name>
    <dbReference type="NCBI Taxonomy" id="1357716"/>
    <lineage>
        <taxon>Eukaryota</taxon>
        <taxon>Fungi</taxon>
        <taxon>Fungi incertae sedis</taxon>
        <taxon>Chytridiomycota</taxon>
        <taxon>Chytridiomycota incertae sedis</taxon>
        <taxon>Chytridiomycetes</taxon>
        <taxon>Rhizophydiales</taxon>
        <taxon>Rhizophydiales incertae sedis</taxon>
        <taxon>Batrachochytrium</taxon>
    </lineage>
</organism>
<feature type="region of interest" description="Disordered" evidence="1">
    <location>
        <begin position="1"/>
        <end position="104"/>
    </location>
</feature>
<dbReference type="Proteomes" id="UP001648503">
    <property type="component" value="Unassembled WGS sequence"/>
</dbReference>
<evidence type="ECO:0000313" key="3">
    <source>
        <dbReference type="Proteomes" id="UP001648503"/>
    </source>
</evidence>
<feature type="compositionally biased region" description="Acidic residues" evidence="1">
    <location>
        <begin position="150"/>
        <end position="179"/>
    </location>
</feature>
<sequence>MLSAQSSSPYTTGTTTKQVTPVSETTTTPSADTTDLPLMQEKSMDTAALYDHLPSDDEEDDGEFIPLDESHDAEDEEETAANDNVDLDGDVDLDEEDDEEDEHLHADIPAEEITDLVMTSIPMQPSLLRYGKNLDGPARDSILTYTYKSDDEEDDDDYICSDDDVTNEEDDDNEDNELEDEMEPLTIQEAQDNISHFELATSRGAELLHNSAKVLRHGKEIMLPGDVDSLSTKIETLMQTTTSGNEESGIDNMVM</sequence>
<feature type="compositionally biased region" description="Polar residues" evidence="1">
    <location>
        <begin position="1"/>
        <end position="10"/>
    </location>
</feature>
<accession>A0ABQ8EUE8</accession>
<feature type="compositionally biased region" description="Acidic residues" evidence="1">
    <location>
        <begin position="71"/>
        <end position="101"/>
    </location>
</feature>
<name>A0ABQ8EUE8_9FUNG</name>
<evidence type="ECO:0000256" key="1">
    <source>
        <dbReference type="SAM" id="MobiDB-lite"/>
    </source>
</evidence>
<dbReference type="EMBL" id="JAFCIX010000570">
    <property type="protein sequence ID" value="KAH6586824.1"/>
    <property type="molecule type" value="Genomic_DNA"/>
</dbReference>